<comment type="caution">
    <text evidence="5">The sequence shown here is derived from an EMBL/GenBank/DDBJ whole genome shotgun (WGS) entry which is preliminary data.</text>
</comment>
<dbReference type="GO" id="GO:0042545">
    <property type="term" value="P:cell wall modification"/>
    <property type="evidence" value="ECO:0007669"/>
    <property type="project" value="InterPro"/>
</dbReference>
<evidence type="ECO:0000256" key="3">
    <source>
        <dbReference type="ARBA" id="ARBA00023085"/>
    </source>
</evidence>
<gene>
    <name evidence="5" type="ORF">EZV62_006558</name>
</gene>
<reference evidence="6" key="1">
    <citation type="journal article" date="2019" name="Gigascience">
        <title>De novo genome assembly of the endangered Acer yangbiense, a plant species with extremely small populations endemic to Yunnan Province, China.</title>
        <authorList>
            <person name="Yang J."/>
            <person name="Wariss H.M."/>
            <person name="Tao L."/>
            <person name="Zhang R."/>
            <person name="Yun Q."/>
            <person name="Hollingsworth P."/>
            <person name="Dao Z."/>
            <person name="Luo G."/>
            <person name="Guo H."/>
            <person name="Ma Y."/>
            <person name="Sun W."/>
        </authorList>
    </citation>
    <scope>NUCLEOTIDE SEQUENCE [LARGE SCALE GENOMIC DNA]</scope>
    <source>
        <strain evidence="6">cv. Malutang</strain>
    </source>
</reference>
<dbReference type="Gene3D" id="2.160.20.10">
    <property type="entry name" value="Single-stranded right-handed beta-helix, Pectin lyase-like"/>
    <property type="match status" value="1"/>
</dbReference>
<sequence>MVTADGRFDENLNTLIVIHNCSISPTPKLKGNSTVKAYLAVVIQNSYIGVRLPSGGQTVVTADGRFDENLNTIIVIHNCSISPTPKLKGNSTVKAYLGWLKFDSMSDLVSLYYAEYGSIGNGSFTEKRNVILSRDAMYKTNRAISCSISPTPKLKGNSTVRTYLVGEHYENVDVIGVEKRNVILSGDGMYKTNRAISVNIKVGEHYENIDIVGAEKRNVILSRDDMYKTNSAISCHIILYYLAL</sequence>
<dbReference type="GO" id="GO:0045490">
    <property type="term" value="P:pectin catabolic process"/>
    <property type="evidence" value="ECO:0007669"/>
    <property type="project" value="UniProtKB-UniPathway"/>
</dbReference>
<dbReference type="InterPro" id="IPR000070">
    <property type="entry name" value="Pectinesterase_cat"/>
</dbReference>
<dbReference type="PANTHER" id="PTHR31707">
    <property type="entry name" value="PECTINESTERASE"/>
    <property type="match status" value="1"/>
</dbReference>
<evidence type="ECO:0000256" key="1">
    <source>
        <dbReference type="ARBA" id="ARBA00005184"/>
    </source>
</evidence>
<dbReference type="GO" id="GO:0030599">
    <property type="term" value="F:pectinesterase activity"/>
    <property type="evidence" value="ECO:0007669"/>
    <property type="project" value="InterPro"/>
</dbReference>
<evidence type="ECO:0000256" key="2">
    <source>
        <dbReference type="ARBA" id="ARBA00022801"/>
    </source>
</evidence>
<proteinExistence type="predicted"/>
<feature type="domain" description="Pectinesterase catalytic" evidence="4">
    <location>
        <begin position="40"/>
        <end position="98"/>
    </location>
</feature>
<dbReference type="SUPFAM" id="SSF51126">
    <property type="entry name" value="Pectin lyase-like"/>
    <property type="match status" value="1"/>
</dbReference>
<evidence type="ECO:0000259" key="4">
    <source>
        <dbReference type="Pfam" id="PF01095"/>
    </source>
</evidence>
<protein>
    <recommendedName>
        <fullName evidence="4">Pectinesterase catalytic domain-containing protein</fullName>
    </recommendedName>
</protein>
<keyword evidence="2" id="KW-0378">Hydrolase</keyword>
<dbReference type="Proteomes" id="UP000323000">
    <property type="component" value="Chromosome 3"/>
</dbReference>
<keyword evidence="3" id="KW-0063">Aspartyl esterase</keyword>
<dbReference type="OrthoDB" id="2019149at2759"/>
<dbReference type="InterPro" id="IPR011050">
    <property type="entry name" value="Pectin_lyase_fold/virulence"/>
</dbReference>
<dbReference type="UniPathway" id="UPA00545">
    <property type="reaction ID" value="UER00823"/>
</dbReference>
<dbReference type="EMBL" id="VAHF01000003">
    <property type="protein sequence ID" value="TXG65283.1"/>
    <property type="molecule type" value="Genomic_DNA"/>
</dbReference>
<organism evidence="5 6">
    <name type="scientific">Acer yangbiense</name>
    <dbReference type="NCBI Taxonomy" id="1000413"/>
    <lineage>
        <taxon>Eukaryota</taxon>
        <taxon>Viridiplantae</taxon>
        <taxon>Streptophyta</taxon>
        <taxon>Embryophyta</taxon>
        <taxon>Tracheophyta</taxon>
        <taxon>Spermatophyta</taxon>
        <taxon>Magnoliopsida</taxon>
        <taxon>eudicotyledons</taxon>
        <taxon>Gunneridae</taxon>
        <taxon>Pentapetalae</taxon>
        <taxon>rosids</taxon>
        <taxon>malvids</taxon>
        <taxon>Sapindales</taxon>
        <taxon>Sapindaceae</taxon>
        <taxon>Hippocastanoideae</taxon>
        <taxon>Acereae</taxon>
        <taxon>Acer</taxon>
    </lineage>
</organism>
<comment type="pathway">
    <text evidence="1">Glycan metabolism; pectin degradation; 2-dehydro-3-deoxy-D-gluconate from pectin: step 1/5.</text>
</comment>
<dbReference type="InterPro" id="IPR012334">
    <property type="entry name" value="Pectin_lyas_fold"/>
</dbReference>
<accession>A0A5C7I6V5</accession>
<name>A0A5C7I6V5_9ROSI</name>
<evidence type="ECO:0000313" key="6">
    <source>
        <dbReference type="Proteomes" id="UP000323000"/>
    </source>
</evidence>
<evidence type="ECO:0000313" key="5">
    <source>
        <dbReference type="EMBL" id="TXG65283.1"/>
    </source>
</evidence>
<dbReference type="Pfam" id="PF01095">
    <property type="entry name" value="Pectinesterase"/>
    <property type="match status" value="1"/>
</dbReference>
<keyword evidence="6" id="KW-1185">Reference proteome</keyword>
<dbReference type="AlphaFoldDB" id="A0A5C7I6V5"/>